<accession>A0A5E4TQY2</accession>
<dbReference type="Proteomes" id="UP000414233">
    <property type="component" value="Unassembled WGS sequence"/>
</dbReference>
<evidence type="ECO:0000256" key="1">
    <source>
        <dbReference type="SAM" id="Phobius"/>
    </source>
</evidence>
<keyword evidence="4" id="KW-1185">Reference proteome</keyword>
<keyword evidence="1" id="KW-0812">Transmembrane</keyword>
<dbReference type="AlphaFoldDB" id="A0A5E4TQY2"/>
<keyword evidence="1" id="KW-1133">Transmembrane helix</keyword>
<dbReference type="OrthoDB" id="6053769at2"/>
<feature type="domain" description="DUF802" evidence="2">
    <location>
        <begin position="376"/>
        <end position="435"/>
    </location>
</feature>
<protein>
    <recommendedName>
        <fullName evidence="2">DUF802 domain-containing protein</fullName>
    </recommendedName>
</protein>
<dbReference type="Pfam" id="PF05650">
    <property type="entry name" value="DUF802"/>
    <property type="match status" value="3"/>
</dbReference>
<feature type="transmembrane region" description="Helical" evidence="1">
    <location>
        <begin position="105"/>
        <end position="127"/>
    </location>
</feature>
<feature type="transmembrane region" description="Helical" evidence="1">
    <location>
        <begin position="31"/>
        <end position="50"/>
    </location>
</feature>
<keyword evidence="1" id="KW-0472">Membrane</keyword>
<dbReference type="InterPro" id="IPR008520">
    <property type="entry name" value="DUF802"/>
</dbReference>
<evidence type="ECO:0000313" key="4">
    <source>
        <dbReference type="Proteomes" id="UP000414233"/>
    </source>
</evidence>
<sequence length="760" mass="80467">MTRHLVDLVSFVAGLAVVCWIGIGYTGTNTLALAVTLLIAAVYVIGALELKRFHQATGALANAIAGLSAPPASLGTWLDALPASLRPAVRLRVEGERVALPGPALTPYLVGLLVLLGMLGTFLGMAATLRGTGLALESATDLQAIRASLASPVKGLGFAFGTSVAGVATSAMLGLLSALARKERLRVAQTLDARILTTLRGFTRQHQRETTLHLLQQQALVMPALVDRLQDMMAAMERQSHALGERLTANQEALHAKTDASYSQLAGAMQQYLKDSVAATASAAGAVIRPEVEATMASLARETASWHETVSNAVQDRMSGLSDRFEATTTRVAAIWRDSLDGQLRANESLTTDLRASLAEFTQTFETRSAALLGDVAARLEATSGNVADAHARVAQSWDQTLAQQQRANASLAANLDAALARFTDTFEQRSTQLLQNVSTQMDSAATHVSQSWRDAIAEHARVSEQLAGGNQQLVAAATSALSEHNASLLQALSAANAAHGDATAQREAQRLSAWTEALEGTLATLRNEWQQAGAQTASQQQTICDTLTRTALDISEQTRANASHTIAEISRLVQTASEAPKAAAEIIAELRQKLSDSMVRDNAMLAERSRLLDTLGTLLDTVSHAGNAQRAAVDELVTTSAQLLERASARLNDAIEAQTDKLATASAQVTGSAVEVASLGDAFGAAVQSFGESNTQLLEHLQRLEAALDKSMARSDEQLGYYVAQAREVVELSVMSQKQILENLQQLGDARANHSSGAA</sequence>
<proteinExistence type="predicted"/>
<gene>
    <name evidence="3" type="ORF">PTE30175_01483</name>
</gene>
<evidence type="ECO:0000313" key="3">
    <source>
        <dbReference type="EMBL" id="VVD89612.1"/>
    </source>
</evidence>
<feature type="transmembrane region" description="Helical" evidence="1">
    <location>
        <begin position="156"/>
        <end position="176"/>
    </location>
</feature>
<name>A0A5E4TQY2_9BURK</name>
<feature type="transmembrane region" description="Helical" evidence="1">
    <location>
        <begin position="5"/>
        <end position="25"/>
    </location>
</feature>
<organism evidence="3 4">
    <name type="scientific">Pandoraea terrae</name>
    <dbReference type="NCBI Taxonomy" id="1537710"/>
    <lineage>
        <taxon>Bacteria</taxon>
        <taxon>Pseudomonadati</taxon>
        <taxon>Pseudomonadota</taxon>
        <taxon>Betaproteobacteria</taxon>
        <taxon>Burkholderiales</taxon>
        <taxon>Burkholderiaceae</taxon>
        <taxon>Pandoraea</taxon>
    </lineage>
</organism>
<dbReference type="EMBL" id="CABPRZ010000005">
    <property type="protein sequence ID" value="VVD89612.1"/>
    <property type="molecule type" value="Genomic_DNA"/>
</dbReference>
<evidence type="ECO:0000259" key="2">
    <source>
        <dbReference type="Pfam" id="PF05650"/>
    </source>
</evidence>
<feature type="domain" description="DUF802" evidence="2">
    <location>
        <begin position="438"/>
        <end position="490"/>
    </location>
</feature>
<reference evidence="3 4" key="1">
    <citation type="submission" date="2019-08" db="EMBL/GenBank/DDBJ databases">
        <authorList>
            <person name="Peeters C."/>
        </authorList>
    </citation>
    <scope>NUCLEOTIDE SEQUENCE [LARGE SCALE GENOMIC DNA]</scope>
    <source>
        <strain evidence="3 4">LMG 30175</strain>
    </source>
</reference>
<dbReference type="RefSeq" id="WP_150696430.1">
    <property type="nucleotide sequence ID" value="NZ_CABPRZ010000005.1"/>
</dbReference>
<feature type="domain" description="DUF802" evidence="2">
    <location>
        <begin position="321"/>
        <end position="373"/>
    </location>
</feature>